<protein>
    <submittedName>
        <fullName evidence="2">Uncharacterized protein</fullName>
    </submittedName>
</protein>
<accession>A0A0F9T837</accession>
<evidence type="ECO:0000256" key="1">
    <source>
        <dbReference type="SAM" id="Phobius"/>
    </source>
</evidence>
<keyword evidence="1" id="KW-1133">Transmembrane helix</keyword>
<dbReference type="AlphaFoldDB" id="A0A0F9T837"/>
<proteinExistence type="predicted"/>
<feature type="transmembrane region" description="Helical" evidence="1">
    <location>
        <begin position="23"/>
        <end position="44"/>
    </location>
</feature>
<feature type="transmembrane region" description="Helical" evidence="1">
    <location>
        <begin position="281"/>
        <end position="299"/>
    </location>
</feature>
<name>A0A0F9T837_9ZZZZ</name>
<gene>
    <name evidence="2" type="ORF">LCGC14_0381760</name>
</gene>
<organism evidence="2">
    <name type="scientific">marine sediment metagenome</name>
    <dbReference type="NCBI Taxonomy" id="412755"/>
    <lineage>
        <taxon>unclassified sequences</taxon>
        <taxon>metagenomes</taxon>
        <taxon>ecological metagenomes</taxon>
    </lineage>
</organism>
<evidence type="ECO:0000313" key="2">
    <source>
        <dbReference type="EMBL" id="KKN75324.1"/>
    </source>
</evidence>
<keyword evidence="1" id="KW-0472">Membrane</keyword>
<feature type="transmembrane region" description="Helical" evidence="1">
    <location>
        <begin position="319"/>
        <end position="348"/>
    </location>
</feature>
<comment type="caution">
    <text evidence="2">The sequence shown here is derived from an EMBL/GenBank/DDBJ whole genome shotgun (WGS) entry which is preliminary data.</text>
</comment>
<keyword evidence="1" id="KW-0812">Transmembrane</keyword>
<dbReference type="EMBL" id="LAZR01000312">
    <property type="protein sequence ID" value="KKN75324.1"/>
    <property type="molecule type" value="Genomic_DNA"/>
</dbReference>
<sequence>MFNENSKNSLQEHDLLEGLDVTFFKWPILLIAVFVAVIPANRVLAIASPNSISILTINAFQNTVESNDILFIASYNIDYTSNPTETVTQAFIFRLMDGGTELGSTAPFSFINAGYDGGVVALYFSASDVALIPIVWEGAGYEVRLQGNPSLFASPPVVVNSSIDWNSVLTTKFDLRNLLNDLATDLQLNWAQYTEPDIELLTTAAAGNVFTQEGEVYFGNVIPNVRIAASGLFTGRTTLPVVTERTFTLSYRDQLLQFWDTSSIGTALQGAADVFNTPRSLITTLGLVAFNVAIIMAMVKANPAAGQIAPLTTAIILPVGAYVGLTDMVFAALIAMFATFGTVFILFLRRG</sequence>
<reference evidence="2" key="1">
    <citation type="journal article" date="2015" name="Nature">
        <title>Complex archaea that bridge the gap between prokaryotes and eukaryotes.</title>
        <authorList>
            <person name="Spang A."/>
            <person name="Saw J.H."/>
            <person name="Jorgensen S.L."/>
            <person name="Zaremba-Niedzwiedzka K."/>
            <person name="Martijn J."/>
            <person name="Lind A.E."/>
            <person name="van Eijk R."/>
            <person name="Schleper C."/>
            <person name="Guy L."/>
            <person name="Ettema T.J."/>
        </authorList>
    </citation>
    <scope>NUCLEOTIDE SEQUENCE</scope>
</reference>